<proteinExistence type="predicted"/>
<keyword evidence="2" id="KW-0472">Membrane</keyword>
<gene>
    <name evidence="3" type="ORF">WMY93_006979</name>
</gene>
<feature type="transmembrane region" description="Helical" evidence="2">
    <location>
        <begin position="258"/>
        <end position="278"/>
    </location>
</feature>
<evidence type="ECO:0000313" key="3">
    <source>
        <dbReference type="EMBL" id="KAK7930584.1"/>
    </source>
</evidence>
<name>A0AAW0PPU6_9GOBI</name>
<feature type="transmembrane region" description="Helical" evidence="2">
    <location>
        <begin position="195"/>
        <end position="217"/>
    </location>
</feature>
<comment type="caution">
    <text evidence="3">The sequence shown here is derived from an EMBL/GenBank/DDBJ whole genome shotgun (WGS) entry which is preliminary data.</text>
</comment>
<reference evidence="4" key="1">
    <citation type="submission" date="2024-04" db="EMBL/GenBank/DDBJ databases">
        <title>Salinicola lusitanus LLJ914,a marine bacterium isolated from the Okinawa Trough.</title>
        <authorList>
            <person name="Li J."/>
        </authorList>
    </citation>
    <scope>NUCLEOTIDE SEQUENCE [LARGE SCALE GENOMIC DNA]</scope>
</reference>
<protein>
    <recommendedName>
        <fullName evidence="5">Ig-like domain-containing protein</fullName>
    </recommendedName>
</protein>
<dbReference type="AlphaFoldDB" id="A0AAW0PPU6"/>
<dbReference type="InterPro" id="IPR013783">
    <property type="entry name" value="Ig-like_fold"/>
</dbReference>
<evidence type="ECO:0000256" key="1">
    <source>
        <dbReference type="SAM" id="MobiDB-lite"/>
    </source>
</evidence>
<feature type="compositionally biased region" description="Basic and acidic residues" evidence="1">
    <location>
        <begin position="407"/>
        <end position="422"/>
    </location>
</feature>
<dbReference type="Gene3D" id="2.60.40.10">
    <property type="entry name" value="Immunoglobulins"/>
    <property type="match status" value="1"/>
</dbReference>
<dbReference type="EMBL" id="JBBPFD010000004">
    <property type="protein sequence ID" value="KAK7930584.1"/>
    <property type="molecule type" value="Genomic_DNA"/>
</dbReference>
<sequence>MGLAPLAQTFQCEGHESALMNCPHSTSNSCSGAALQLTCSDFLHRPDISLSASPDEVSPVEVSPDAVSPVEVSPDKVSPVEVSPDKVSPVEVSPDKVSPVPEVRLEEVQVLLGSDFSVKCSIVPLYSGGWFQLLSPTHNHTLPAVNHSAHFLVSDAGSAQNGNYTCVFHLHKFNRNFSTQSHSLHLYVGVSLSPVLIRASCFVLVLLTYNLCLFCLYRKDCPTHKLTESHVCDKVYAPSSRFMLLVPRLRISMASLILRWYLLLSVRMTLAFFQSMMWPPDVCRGLTREVTEEVTTEVIRVYHRRSSCSRWFRAHIYRHRPKQRLVQFVSGDFLLLLRRRRHRFPQFLERCQVLGDKSAQRMSSSLLRIDTAVIAQSPTGVRKPHLPERTAGNPRTHRRPAPAQRPRTRDQGRARQKADTGRYIRWRGCHSDTVFYSKYNGHQTGVLG</sequence>
<organism evidence="3 4">
    <name type="scientific">Mugilogobius chulae</name>
    <name type="common">yellowstripe goby</name>
    <dbReference type="NCBI Taxonomy" id="88201"/>
    <lineage>
        <taxon>Eukaryota</taxon>
        <taxon>Metazoa</taxon>
        <taxon>Chordata</taxon>
        <taxon>Craniata</taxon>
        <taxon>Vertebrata</taxon>
        <taxon>Euteleostomi</taxon>
        <taxon>Actinopterygii</taxon>
        <taxon>Neopterygii</taxon>
        <taxon>Teleostei</taxon>
        <taxon>Neoteleostei</taxon>
        <taxon>Acanthomorphata</taxon>
        <taxon>Gobiaria</taxon>
        <taxon>Gobiiformes</taxon>
        <taxon>Gobioidei</taxon>
        <taxon>Gobiidae</taxon>
        <taxon>Gobionellinae</taxon>
        <taxon>Mugilogobius</taxon>
    </lineage>
</organism>
<feature type="region of interest" description="Disordered" evidence="1">
    <location>
        <begin position="52"/>
        <end position="96"/>
    </location>
</feature>
<keyword evidence="4" id="KW-1185">Reference proteome</keyword>
<evidence type="ECO:0000256" key="2">
    <source>
        <dbReference type="SAM" id="Phobius"/>
    </source>
</evidence>
<evidence type="ECO:0000313" key="4">
    <source>
        <dbReference type="Proteomes" id="UP001460270"/>
    </source>
</evidence>
<feature type="region of interest" description="Disordered" evidence="1">
    <location>
        <begin position="377"/>
        <end position="422"/>
    </location>
</feature>
<evidence type="ECO:0008006" key="5">
    <source>
        <dbReference type="Google" id="ProtNLM"/>
    </source>
</evidence>
<accession>A0AAW0PPU6</accession>
<keyword evidence="2" id="KW-1133">Transmembrane helix</keyword>
<dbReference type="Proteomes" id="UP001460270">
    <property type="component" value="Unassembled WGS sequence"/>
</dbReference>
<keyword evidence="2" id="KW-0812">Transmembrane</keyword>